<evidence type="ECO:0008006" key="7">
    <source>
        <dbReference type="Google" id="ProtNLM"/>
    </source>
</evidence>
<organism evidence="5 6">
    <name type="scientific">Enterovibrio nigricans DSM 22720</name>
    <dbReference type="NCBI Taxonomy" id="1121868"/>
    <lineage>
        <taxon>Bacteria</taxon>
        <taxon>Pseudomonadati</taxon>
        <taxon>Pseudomonadota</taxon>
        <taxon>Gammaproteobacteria</taxon>
        <taxon>Vibrionales</taxon>
        <taxon>Vibrionaceae</taxon>
        <taxon>Enterovibrio</taxon>
    </lineage>
</organism>
<dbReference type="Proteomes" id="UP000190162">
    <property type="component" value="Unassembled WGS sequence"/>
</dbReference>
<evidence type="ECO:0000259" key="4">
    <source>
        <dbReference type="Pfam" id="PF18518"/>
    </source>
</evidence>
<feature type="coiled-coil region" evidence="1">
    <location>
        <begin position="1132"/>
        <end position="1180"/>
    </location>
</feature>
<dbReference type="Pfam" id="PF18276">
    <property type="entry name" value="TcA_TcB_BD"/>
    <property type="match status" value="2"/>
</dbReference>
<accession>A0A1T4VF23</accession>
<dbReference type="EMBL" id="FUXU01000067">
    <property type="protein sequence ID" value="SKA63478.1"/>
    <property type="molecule type" value="Genomic_DNA"/>
</dbReference>
<dbReference type="OrthoDB" id="9781691at2"/>
<evidence type="ECO:0000313" key="6">
    <source>
        <dbReference type="Proteomes" id="UP000190162"/>
    </source>
</evidence>
<evidence type="ECO:0000256" key="2">
    <source>
        <dbReference type="SAM" id="MobiDB-lite"/>
    </source>
</evidence>
<feature type="region of interest" description="Disordered" evidence="2">
    <location>
        <begin position="177"/>
        <end position="198"/>
    </location>
</feature>
<name>A0A1T4VF23_9GAMM</name>
<feature type="domain" description="Tc toxin complex TcA C-terminal TcB-binding" evidence="3">
    <location>
        <begin position="1396"/>
        <end position="1465"/>
    </location>
</feature>
<feature type="domain" description="TcA receptor binding" evidence="4">
    <location>
        <begin position="586"/>
        <end position="715"/>
    </location>
</feature>
<evidence type="ECO:0000259" key="3">
    <source>
        <dbReference type="Pfam" id="PF18276"/>
    </source>
</evidence>
<feature type="domain" description="Tc toxin complex TcA C-terminal TcB-binding" evidence="3">
    <location>
        <begin position="1166"/>
        <end position="1296"/>
    </location>
</feature>
<evidence type="ECO:0000313" key="5">
    <source>
        <dbReference type="EMBL" id="SKA63478.1"/>
    </source>
</evidence>
<reference evidence="6" key="1">
    <citation type="submission" date="2017-02" db="EMBL/GenBank/DDBJ databases">
        <authorList>
            <person name="Varghese N."/>
            <person name="Submissions S."/>
        </authorList>
    </citation>
    <scope>NUCLEOTIDE SEQUENCE [LARGE SCALE GENOMIC DNA]</scope>
    <source>
        <strain evidence="6">DSM 22720</strain>
    </source>
</reference>
<feature type="coiled-coil region" evidence="1">
    <location>
        <begin position="1018"/>
        <end position="1052"/>
    </location>
</feature>
<dbReference type="InterPro" id="IPR040840">
    <property type="entry name" value="TcA_TcB_BD"/>
</dbReference>
<keyword evidence="1" id="KW-0175">Coiled coil</keyword>
<dbReference type="RefSeq" id="WP_078753921.1">
    <property type="nucleotide sequence ID" value="NZ_FUXU01000067.1"/>
</dbReference>
<proteinExistence type="predicted"/>
<sequence>MSYCKLNGDWSPAIAFSNLSKAAGTGELDDFFLSYYPPKDAILAIFYSVSNDSAVAYGPNEDDGDGDEGTTNVLGSWAGGFISNTMSFSDATTEYDKNSISLFSYFFHNLNTTSSPNKIVRYINSVQFSADHDKNETVTNCDPDWLKVTPQTSTTSVENTILPPVLDFSSSASINVSDNPVEPTITPASSESDDKSGDVYDVTSSGVTTEYAVNRCTSTATIEIKSFNIDRTQEPSQFTSYASHDYAFHGGDTNCTLEFEQSGQTVPVTSVSMNFVVYRQSSRVTKTKTMYVYRVGEGQSNTDKDLSLVWSQNVTPDGNGNLKFHLTDESPYMVDLGSNKLKCEYTVCVTDDLAHNHQKDLFLPCKFEVQTKPYAPAFEVGFGDDKQQIESGPANTHNVTLKQTNALSKDSEVGDISIALSVHPTSHGVSSNTWSQPWTMSYSGFVTYKNTDYRWTTANTPEPEYTSLDAGTQKDLTYSQQVEIPPSGCQTNQTLEVRQWAPHLESAPIVYSVTFAATATSTEEDVEINPADYFQILTSSNQACYLEATSKPKRIRLNTLFANELIRRANSSLDNLLCWDAQLLPEPQLGQGTYVDIVLDAYDDNIHGENLFYKLYNSNVYKDGDKFLIHSGQLDEQSSITVRVFLPRVTNAYGNKDHIYMRAEYQSGLTDQIRFVRADTSDPHGWAIDDTYNEGTFSGLTSATALKVDSEPMDFCGANGLYFWELFYYTPMLVAERLLQTQNFEDTEHWLKYVFSPGGNVEGDDVSPSYVERQWNVRPLEEDTAWDETQTDSTDPDIVAQGDPMHYKVSTYMKLLDLLIARGDAAYRMLEQDTLSEAKMWYVTALNLLGDEPDIPLCSDWGEPSLAYAVQQLPLNEQALESLAIKGFAATVQSAGTANSLLSIFLPEENAKLAGYWTTLNQRLYNLRHNLTIDGQPLNLPLYATPADPKALQNAAAVGGGASSSLSAGAISIQRFPVMLDSARLLVNQLSQYGSNLLSAIERKDGEALNMLMQTQALDLMQLNINLQDKSIEQLKAEQDSLTVSLSRAQASLDTYQAWLNEGVSRTEQSAMDARIAAGSLTAQANIFRTSGAGLDMAPNIFGMAVGGIQLGAMANASGYCLDATASANTTAAEAKETSEQYRRRAQEWESARDDAQLAVNEIEAQQNALQVQLEASEMQKSILVTQQRQLQAQQDFLKNKYSNQALYSWLQGRLSSLFYQFYDLTVSRCLKAQAGYQWETQDSSTFIQPGAWDDSHAGLLCGETLLLNLTRMESSYLAWDKRALEVNRTVSLADEMAKELAGDDSYTNFNAAVQAAIDEGTKTGTTFSVSLDSESLLATINLSSLELEKDYPTNLGSVRRIKQVSVSLPALLGPYQDIQAVLSYSGNGNGIHQSCRQAAISYGINDSGQFQLDFNDSRYLPFEGLPIAGDETDSCLTLSFPNAKGKQQAIVESLNDVILHIRYTIRD</sequence>
<dbReference type="InterPro" id="IPR041568">
    <property type="entry name" value="TcA_RBD"/>
</dbReference>
<gene>
    <name evidence="5" type="ORF">SAMN02745132_03748</name>
</gene>
<keyword evidence="6" id="KW-1185">Reference proteome</keyword>
<dbReference type="Pfam" id="PF18518">
    <property type="entry name" value="TcA_RBD"/>
    <property type="match status" value="1"/>
</dbReference>
<evidence type="ECO:0000256" key="1">
    <source>
        <dbReference type="SAM" id="Coils"/>
    </source>
</evidence>
<protein>
    <recommendedName>
        <fullName evidence="7">Tc toxin complex TcA C-terminal TcB-binding domain-containing protein</fullName>
    </recommendedName>
</protein>